<sequence length="116" mass="12575">MTGQHPPGEQSCLLCVRETDVLVFTLTLRTRPSPDSGTLRALFQVAKNSEVGFHQVPTHDIANGKIFLLVFVHICLSCRVGKYSLVSSAARIHLLGTVLDAICGKNTCLLLQTDLG</sequence>
<dbReference type="Proteomes" id="UP001163046">
    <property type="component" value="Unassembled WGS sequence"/>
</dbReference>
<protein>
    <submittedName>
        <fullName evidence="1">Uncharacterized protein</fullName>
    </submittedName>
</protein>
<comment type="caution">
    <text evidence="1">The sequence shown here is derived from an EMBL/GenBank/DDBJ whole genome shotgun (WGS) entry which is preliminary data.</text>
</comment>
<gene>
    <name evidence="1" type="ORF">OS493_011062</name>
</gene>
<keyword evidence="2" id="KW-1185">Reference proteome</keyword>
<evidence type="ECO:0000313" key="1">
    <source>
        <dbReference type="EMBL" id="KAJ7373470.1"/>
    </source>
</evidence>
<reference evidence="1" key="1">
    <citation type="submission" date="2023-01" db="EMBL/GenBank/DDBJ databases">
        <title>Genome assembly of the deep-sea coral Lophelia pertusa.</title>
        <authorList>
            <person name="Herrera S."/>
            <person name="Cordes E."/>
        </authorList>
    </citation>
    <scope>NUCLEOTIDE SEQUENCE</scope>
    <source>
        <strain evidence="1">USNM1676648</strain>
        <tissue evidence="1">Polyp</tissue>
    </source>
</reference>
<name>A0A9X0CRY9_9CNID</name>
<dbReference type="EMBL" id="MU826830">
    <property type="protein sequence ID" value="KAJ7373470.1"/>
    <property type="molecule type" value="Genomic_DNA"/>
</dbReference>
<organism evidence="1 2">
    <name type="scientific">Desmophyllum pertusum</name>
    <dbReference type="NCBI Taxonomy" id="174260"/>
    <lineage>
        <taxon>Eukaryota</taxon>
        <taxon>Metazoa</taxon>
        <taxon>Cnidaria</taxon>
        <taxon>Anthozoa</taxon>
        <taxon>Hexacorallia</taxon>
        <taxon>Scleractinia</taxon>
        <taxon>Caryophylliina</taxon>
        <taxon>Caryophylliidae</taxon>
        <taxon>Desmophyllum</taxon>
    </lineage>
</organism>
<proteinExistence type="predicted"/>
<accession>A0A9X0CRY9</accession>
<evidence type="ECO:0000313" key="2">
    <source>
        <dbReference type="Proteomes" id="UP001163046"/>
    </source>
</evidence>
<dbReference type="AlphaFoldDB" id="A0A9X0CRY9"/>